<evidence type="ECO:0000313" key="3">
    <source>
        <dbReference type="EMBL" id="PZQ85637.1"/>
    </source>
</evidence>
<reference evidence="3 4" key="1">
    <citation type="submission" date="2017-08" db="EMBL/GenBank/DDBJ databases">
        <title>Infants hospitalized years apart are colonized by the same room-sourced microbial strains.</title>
        <authorList>
            <person name="Brooks B."/>
            <person name="Olm M.R."/>
            <person name="Firek B.A."/>
            <person name="Baker R."/>
            <person name="Thomas B.C."/>
            <person name="Morowitz M.J."/>
            <person name="Banfield J.F."/>
        </authorList>
    </citation>
    <scope>NUCLEOTIDE SEQUENCE [LARGE SCALE GENOMIC DNA]</scope>
    <source>
        <strain evidence="3">S2_005_001_R2_27</strain>
    </source>
</reference>
<dbReference type="InterPro" id="IPR005303">
    <property type="entry name" value="MOCOS_middle"/>
</dbReference>
<protein>
    <submittedName>
        <fullName evidence="3">MOSC domain-containing protein</fullName>
    </submittedName>
</protein>
<feature type="region of interest" description="Disordered" evidence="1">
    <location>
        <begin position="1"/>
        <end position="34"/>
    </location>
</feature>
<evidence type="ECO:0000313" key="4">
    <source>
        <dbReference type="Proteomes" id="UP000248887"/>
    </source>
</evidence>
<proteinExistence type="predicted"/>
<dbReference type="Pfam" id="PF03476">
    <property type="entry name" value="MOSC_N"/>
    <property type="match status" value="1"/>
</dbReference>
<accession>A0A2W5SSA1</accession>
<dbReference type="Proteomes" id="UP000248887">
    <property type="component" value="Unassembled WGS sequence"/>
</dbReference>
<dbReference type="Pfam" id="PF03473">
    <property type="entry name" value="MOSC"/>
    <property type="match status" value="1"/>
</dbReference>
<feature type="domain" description="MOSC" evidence="2">
    <location>
        <begin position="146"/>
        <end position="301"/>
    </location>
</feature>
<dbReference type="InterPro" id="IPR005302">
    <property type="entry name" value="MoCF_Sase_C"/>
</dbReference>
<dbReference type="GO" id="GO:0030170">
    <property type="term" value="F:pyridoxal phosphate binding"/>
    <property type="evidence" value="ECO:0007669"/>
    <property type="project" value="InterPro"/>
</dbReference>
<comment type="caution">
    <text evidence="3">The sequence shown here is derived from an EMBL/GenBank/DDBJ whole genome shotgun (WGS) entry which is preliminary data.</text>
</comment>
<dbReference type="InterPro" id="IPR011037">
    <property type="entry name" value="Pyrv_Knase-like_insert_dom_sf"/>
</dbReference>
<organism evidence="3 4">
    <name type="scientific">Ancylobacter novellus</name>
    <name type="common">Thiobacillus novellus</name>
    <dbReference type="NCBI Taxonomy" id="921"/>
    <lineage>
        <taxon>Bacteria</taxon>
        <taxon>Pseudomonadati</taxon>
        <taxon>Pseudomonadota</taxon>
        <taxon>Alphaproteobacteria</taxon>
        <taxon>Hyphomicrobiales</taxon>
        <taxon>Xanthobacteraceae</taxon>
        <taxon>Ancylobacter</taxon>
    </lineage>
</organism>
<dbReference type="GO" id="GO:0030151">
    <property type="term" value="F:molybdenum ion binding"/>
    <property type="evidence" value="ECO:0007669"/>
    <property type="project" value="InterPro"/>
</dbReference>
<dbReference type="EMBL" id="QFQD01000002">
    <property type="protein sequence ID" value="PZQ85637.1"/>
    <property type="molecule type" value="Genomic_DNA"/>
</dbReference>
<dbReference type="AlphaFoldDB" id="A0A2W5SSA1"/>
<dbReference type="Gene3D" id="2.40.33.20">
    <property type="entry name" value="PK beta-barrel domain-like"/>
    <property type="match status" value="1"/>
</dbReference>
<name>A0A2W5SSA1_ANCNO</name>
<dbReference type="GO" id="GO:0003824">
    <property type="term" value="F:catalytic activity"/>
    <property type="evidence" value="ECO:0007669"/>
    <property type="project" value="InterPro"/>
</dbReference>
<dbReference type="PROSITE" id="PS51340">
    <property type="entry name" value="MOSC"/>
    <property type="match status" value="1"/>
</dbReference>
<gene>
    <name evidence="3" type="ORF">DI549_00745</name>
</gene>
<evidence type="ECO:0000259" key="2">
    <source>
        <dbReference type="PROSITE" id="PS51340"/>
    </source>
</evidence>
<sequence>MSESTENGDAIGDLFANVSAPAGAPPPEDVPSPAEVISPEEVLTGPISFASIASIYRYPVKGLTPERMEVVELAEGGYFPGDRLFAIENGPSGFMPEAPSFQPKIKFLMLMRNERLAALDASYDDATGELVIRHEDTEAVRGDIRTPAGREAIEGFFQRYSRYELRGAPKVLQAPQGFRFVDTTEGFISLINLASCRALGEIIGQPVDPLRFRANFYLDGMEPWEEFDLVGQTIEIGNHVRLKVTQRIFRCAATNVDPVTAKRDLDIPSTLMRNFDHTDCGIFAEVLEGGLVAEGDSVRITL</sequence>
<dbReference type="SUPFAM" id="SSF50800">
    <property type="entry name" value="PK beta-barrel domain-like"/>
    <property type="match status" value="1"/>
</dbReference>
<evidence type="ECO:0000256" key="1">
    <source>
        <dbReference type="SAM" id="MobiDB-lite"/>
    </source>
</evidence>